<keyword evidence="2" id="KW-1185">Reference proteome</keyword>
<sequence length="234" mass="26196">MGAHGQENEGEWKTVDRRRARRLIDDRNLQEDIKKIATTFFVPENVELPVVQSVEKSSEGVDLAKQSAKKVSREHEIKDACTRDLHSKNDEFQDVQEPRKGIACARDLHSNNYEFQVVQEPMKGIAYACENINTPSQDGGSGTSMHYWANDGGPRSEGGIEDSGPNGFLEVSNGGDNFSPYISRNYVNASTPNEEISELPDLNNTMSEELRKCDKVNLIALKGKKFNSIRFKAM</sequence>
<proteinExistence type="predicted"/>
<dbReference type="Proteomes" id="UP001055811">
    <property type="component" value="Linkage Group LG04"/>
</dbReference>
<comment type="caution">
    <text evidence="1">The sequence shown here is derived from an EMBL/GenBank/DDBJ whole genome shotgun (WGS) entry which is preliminary data.</text>
</comment>
<accession>A0ACB9DTP4</accession>
<name>A0ACB9DTP4_CICIN</name>
<organism evidence="1 2">
    <name type="scientific">Cichorium intybus</name>
    <name type="common">Chicory</name>
    <dbReference type="NCBI Taxonomy" id="13427"/>
    <lineage>
        <taxon>Eukaryota</taxon>
        <taxon>Viridiplantae</taxon>
        <taxon>Streptophyta</taxon>
        <taxon>Embryophyta</taxon>
        <taxon>Tracheophyta</taxon>
        <taxon>Spermatophyta</taxon>
        <taxon>Magnoliopsida</taxon>
        <taxon>eudicotyledons</taxon>
        <taxon>Gunneridae</taxon>
        <taxon>Pentapetalae</taxon>
        <taxon>asterids</taxon>
        <taxon>campanulids</taxon>
        <taxon>Asterales</taxon>
        <taxon>Asteraceae</taxon>
        <taxon>Cichorioideae</taxon>
        <taxon>Cichorieae</taxon>
        <taxon>Cichoriinae</taxon>
        <taxon>Cichorium</taxon>
    </lineage>
</organism>
<protein>
    <submittedName>
        <fullName evidence="1">Uncharacterized protein</fullName>
    </submittedName>
</protein>
<evidence type="ECO:0000313" key="1">
    <source>
        <dbReference type="EMBL" id="KAI3749667.1"/>
    </source>
</evidence>
<evidence type="ECO:0000313" key="2">
    <source>
        <dbReference type="Proteomes" id="UP001055811"/>
    </source>
</evidence>
<reference evidence="2" key="1">
    <citation type="journal article" date="2022" name="Mol. Ecol. Resour.">
        <title>The genomes of chicory, endive, great burdock and yacon provide insights into Asteraceae palaeo-polyploidization history and plant inulin production.</title>
        <authorList>
            <person name="Fan W."/>
            <person name="Wang S."/>
            <person name="Wang H."/>
            <person name="Wang A."/>
            <person name="Jiang F."/>
            <person name="Liu H."/>
            <person name="Zhao H."/>
            <person name="Xu D."/>
            <person name="Zhang Y."/>
        </authorList>
    </citation>
    <scope>NUCLEOTIDE SEQUENCE [LARGE SCALE GENOMIC DNA]</scope>
    <source>
        <strain evidence="2">cv. Punajuju</strain>
    </source>
</reference>
<gene>
    <name evidence="1" type="ORF">L2E82_20283</name>
</gene>
<dbReference type="EMBL" id="CM042012">
    <property type="protein sequence ID" value="KAI3749667.1"/>
    <property type="molecule type" value="Genomic_DNA"/>
</dbReference>
<reference evidence="1 2" key="2">
    <citation type="journal article" date="2022" name="Mol. Ecol. Resour.">
        <title>The genomes of chicory, endive, great burdock and yacon provide insights into Asteraceae paleo-polyploidization history and plant inulin production.</title>
        <authorList>
            <person name="Fan W."/>
            <person name="Wang S."/>
            <person name="Wang H."/>
            <person name="Wang A."/>
            <person name="Jiang F."/>
            <person name="Liu H."/>
            <person name="Zhao H."/>
            <person name="Xu D."/>
            <person name="Zhang Y."/>
        </authorList>
    </citation>
    <scope>NUCLEOTIDE SEQUENCE [LARGE SCALE GENOMIC DNA]</scope>
    <source>
        <strain evidence="2">cv. Punajuju</strain>
        <tissue evidence="1">Leaves</tissue>
    </source>
</reference>